<feature type="non-terminal residue" evidence="5">
    <location>
        <position position="1"/>
    </location>
</feature>
<organism evidence="5">
    <name type="scientific">marine metagenome</name>
    <dbReference type="NCBI Taxonomy" id="408172"/>
    <lineage>
        <taxon>unclassified sequences</taxon>
        <taxon>metagenomes</taxon>
        <taxon>ecological metagenomes</taxon>
    </lineage>
</organism>
<evidence type="ECO:0000256" key="2">
    <source>
        <dbReference type="ARBA" id="ARBA00023136"/>
    </source>
</evidence>
<dbReference type="GO" id="GO:0009279">
    <property type="term" value="C:cell outer membrane"/>
    <property type="evidence" value="ECO:0007669"/>
    <property type="project" value="UniProtKB-SubCell"/>
</dbReference>
<keyword evidence="3" id="KW-0998">Cell outer membrane</keyword>
<proteinExistence type="predicted"/>
<dbReference type="Pfam" id="PF00593">
    <property type="entry name" value="TonB_dep_Rec_b-barrel"/>
    <property type="match status" value="1"/>
</dbReference>
<sequence length="449" mass="51274">IQIFKGGFPAKYGGRTSSVIEITGKQGSTKYKRLNISANLLTAGFTYEQPLFGQGSIFLAYRGSYSHYYKTSLYHHIYDFLTKEGGSENSTAISNPTSTYTPDLSFSDFNGKVTFIPSNKDVISFSYFSGKDEISRMFDFPFNSSIKKIEDGIKWNNIGTSLNWSHIWSGTIYSTALLSRSIYDIHSFSEREYKIGIEDEVILDTLNLTDDNQIEDITIQFNSLYKVNSTHSLEFGFIYKRSFTQFFLESSEDNSPFIPKTGELSSIYFQDKLNTGKPLEATIGLRFSNYNLTGEYYIEPRASFTYAFTDWFSLKGSVGQYTQFLHRFSNNFTIGGKKFVWIQSNEQLKPISSRQFDIGFQHENDYWTAGVSAYQRTYNNLLNFSRLLKPIDPYKVLDEGPDEKNNLPIGSGNSKGLELFLHKKSGSLHGWLSYTFGKIEHFFPDLNDG</sequence>
<accession>A0A382I9R3</accession>
<gene>
    <name evidence="5" type="ORF">METZ01_LOCUS248841</name>
</gene>
<protein>
    <recommendedName>
        <fullName evidence="4">TonB-dependent receptor-like beta-barrel domain-containing protein</fullName>
    </recommendedName>
</protein>
<feature type="domain" description="TonB-dependent receptor-like beta-barrel" evidence="4">
    <location>
        <begin position="93"/>
        <end position="436"/>
    </location>
</feature>
<keyword evidence="2" id="KW-0472">Membrane</keyword>
<reference evidence="5" key="1">
    <citation type="submission" date="2018-05" db="EMBL/GenBank/DDBJ databases">
        <authorList>
            <person name="Lanie J.A."/>
            <person name="Ng W.-L."/>
            <person name="Kazmierczak K.M."/>
            <person name="Andrzejewski T.M."/>
            <person name="Davidsen T.M."/>
            <person name="Wayne K.J."/>
            <person name="Tettelin H."/>
            <person name="Glass J.I."/>
            <person name="Rusch D."/>
            <person name="Podicherti R."/>
            <person name="Tsui H.-C.T."/>
            <person name="Winkler M.E."/>
        </authorList>
    </citation>
    <scope>NUCLEOTIDE SEQUENCE</scope>
</reference>
<comment type="subcellular location">
    <subcellularLocation>
        <location evidence="1">Cell outer membrane</location>
    </subcellularLocation>
</comment>
<evidence type="ECO:0000313" key="5">
    <source>
        <dbReference type="EMBL" id="SVB95987.1"/>
    </source>
</evidence>
<evidence type="ECO:0000256" key="1">
    <source>
        <dbReference type="ARBA" id="ARBA00004442"/>
    </source>
</evidence>
<dbReference type="InterPro" id="IPR036942">
    <property type="entry name" value="Beta-barrel_TonB_sf"/>
</dbReference>
<dbReference type="SUPFAM" id="SSF56935">
    <property type="entry name" value="Porins"/>
    <property type="match status" value="1"/>
</dbReference>
<evidence type="ECO:0000259" key="4">
    <source>
        <dbReference type="Pfam" id="PF00593"/>
    </source>
</evidence>
<dbReference type="AlphaFoldDB" id="A0A382I9R3"/>
<dbReference type="Gene3D" id="2.40.170.20">
    <property type="entry name" value="TonB-dependent receptor, beta-barrel domain"/>
    <property type="match status" value="1"/>
</dbReference>
<feature type="non-terminal residue" evidence="5">
    <location>
        <position position="449"/>
    </location>
</feature>
<dbReference type="InterPro" id="IPR000531">
    <property type="entry name" value="Beta-barrel_TonB"/>
</dbReference>
<evidence type="ECO:0000256" key="3">
    <source>
        <dbReference type="ARBA" id="ARBA00023237"/>
    </source>
</evidence>
<dbReference type="EMBL" id="UINC01065877">
    <property type="protein sequence ID" value="SVB95987.1"/>
    <property type="molecule type" value="Genomic_DNA"/>
</dbReference>
<name>A0A382I9R3_9ZZZZ</name>